<name>A0A161WRF8_9NOCA</name>
<feature type="compositionally biased region" description="Pro residues" evidence="1">
    <location>
        <begin position="79"/>
        <end position="95"/>
    </location>
</feature>
<dbReference type="AlphaFoldDB" id="A0A161WRF8"/>
<evidence type="ECO:0000256" key="1">
    <source>
        <dbReference type="SAM" id="MobiDB-lite"/>
    </source>
</evidence>
<organism evidence="2 3">
    <name type="scientific">Nocardia terpenica</name>
    <dbReference type="NCBI Taxonomy" id="455432"/>
    <lineage>
        <taxon>Bacteria</taxon>
        <taxon>Bacillati</taxon>
        <taxon>Actinomycetota</taxon>
        <taxon>Actinomycetes</taxon>
        <taxon>Mycobacteriales</taxon>
        <taxon>Nocardiaceae</taxon>
        <taxon>Nocardia</taxon>
    </lineage>
</organism>
<feature type="compositionally biased region" description="Basic and acidic residues" evidence="1">
    <location>
        <begin position="8"/>
        <end position="28"/>
    </location>
</feature>
<keyword evidence="3" id="KW-1185">Reference proteome</keyword>
<dbReference type="EMBL" id="LWGR01000002">
    <property type="protein sequence ID" value="KZM75955.1"/>
    <property type="molecule type" value="Genomic_DNA"/>
</dbReference>
<sequence>MGKGRVMASDDAKQHDESGRSAPREQGHGEQQQPAQDDSGFGPPLAEFGPPVDTFGGSAFGPPTADSGPGWSPADAPARPRPPISAPPPKIPPVPLGGGKTPAPPVDSVSVLDRTAPLPGDARDVHRLRGDVAPQTVDVAGVTGQWGGSVQY</sequence>
<feature type="region of interest" description="Disordered" evidence="1">
    <location>
        <begin position="1"/>
        <end position="125"/>
    </location>
</feature>
<dbReference type="Proteomes" id="UP000076512">
    <property type="component" value="Unassembled WGS sequence"/>
</dbReference>
<comment type="caution">
    <text evidence="2">The sequence shown here is derived from an EMBL/GenBank/DDBJ whole genome shotgun (WGS) entry which is preliminary data.</text>
</comment>
<dbReference type="STRING" id="455432.AWN90_16660"/>
<reference evidence="2 3" key="1">
    <citation type="submission" date="2016-04" db="EMBL/GenBank/DDBJ databases">
        <authorList>
            <person name="Evans L.H."/>
            <person name="Alamgir A."/>
            <person name="Owens N."/>
            <person name="Weber N.D."/>
            <person name="Virtaneva K."/>
            <person name="Barbian K."/>
            <person name="Babar A."/>
            <person name="Rosenke K."/>
        </authorList>
    </citation>
    <scope>NUCLEOTIDE SEQUENCE [LARGE SCALE GENOMIC DNA]</scope>
    <source>
        <strain evidence="2 3">IFM 0406</strain>
    </source>
</reference>
<accession>A0A161WRF8</accession>
<proteinExistence type="predicted"/>
<evidence type="ECO:0000313" key="3">
    <source>
        <dbReference type="Proteomes" id="UP000076512"/>
    </source>
</evidence>
<gene>
    <name evidence="2" type="ORF">AWN90_16660</name>
</gene>
<protein>
    <submittedName>
        <fullName evidence="2">Uncharacterized protein</fullName>
    </submittedName>
</protein>
<evidence type="ECO:0000313" key="2">
    <source>
        <dbReference type="EMBL" id="KZM75955.1"/>
    </source>
</evidence>